<evidence type="ECO:0000313" key="3">
    <source>
        <dbReference type="EnsemblMetazoa" id="ISCW014179-PA"/>
    </source>
</evidence>
<dbReference type="InParanoid" id="B7QI65"/>
<dbReference type="EMBL" id="ABJB010445045">
    <property type="status" value="NOT_ANNOTATED_CDS"/>
    <property type="molecule type" value="Genomic_DNA"/>
</dbReference>
<dbReference type="HOGENOM" id="CLU_175033_0_0_1"/>
<protein>
    <submittedName>
        <fullName evidence="2 3">Uncharacterized protein</fullName>
    </submittedName>
</protein>
<feature type="compositionally biased region" description="Low complexity" evidence="1">
    <location>
        <begin position="52"/>
        <end position="71"/>
    </location>
</feature>
<name>B7QI65_IXOSC</name>
<keyword evidence="4" id="KW-1185">Reference proteome</keyword>
<dbReference type="EMBL" id="ABJB010387709">
    <property type="status" value="NOT_ANNOTATED_CDS"/>
    <property type="molecule type" value="Genomic_DNA"/>
</dbReference>
<dbReference type="InterPro" id="IPR051641">
    <property type="entry name" value="RGK_GTP-binding_reg"/>
</dbReference>
<dbReference type="VEuPathDB" id="VectorBase:ISCW014179"/>
<sequence length="100" mass="10760">MPLKGQSTASSYKCKFTETSAGISLNVDELLVGVVTQTRLKAQRRLNVGEPSQSSKPRARRSSSSLGSGSRCRSLIERIFRRGSSTGGIKSSSCSNLHEL</sequence>
<feature type="region of interest" description="Disordered" evidence="1">
    <location>
        <begin position="43"/>
        <end position="71"/>
    </location>
</feature>
<dbReference type="PANTHER" id="PTHR45775">
    <property type="entry name" value="RAD, GEM/KIR FAMILY MEMBER 2, ISOFORM C"/>
    <property type="match status" value="1"/>
</dbReference>
<accession>B7QI65</accession>
<dbReference type="Proteomes" id="UP000001555">
    <property type="component" value="Unassembled WGS sequence"/>
</dbReference>
<evidence type="ECO:0000256" key="1">
    <source>
        <dbReference type="SAM" id="MobiDB-lite"/>
    </source>
</evidence>
<dbReference type="STRING" id="6945.B7QI65"/>
<dbReference type="Gene3D" id="3.40.50.300">
    <property type="entry name" value="P-loop containing nucleotide triphosphate hydrolases"/>
    <property type="match status" value="1"/>
</dbReference>
<evidence type="ECO:0000313" key="2">
    <source>
        <dbReference type="EMBL" id="EEC18537.1"/>
    </source>
</evidence>
<organism>
    <name type="scientific">Ixodes scapularis</name>
    <name type="common">Black-legged tick</name>
    <name type="synonym">Deer tick</name>
    <dbReference type="NCBI Taxonomy" id="6945"/>
    <lineage>
        <taxon>Eukaryota</taxon>
        <taxon>Metazoa</taxon>
        <taxon>Ecdysozoa</taxon>
        <taxon>Arthropoda</taxon>
        <taxon>Chelicerata</taxon>
        <taxon>Arachnida</taxon>
        <taxon>Acari</taxon>
        <taxon>Parasitiformes</taxon>
        <taxon>Ixodida</taxon>
        <taxon>Ixodoidea</taxon>
        <taxon>Ixodidae</taxon>
        <taxon>Ixodinae</taxon>
        <taxon>Ixodes</taxon>
    </lineage>
</organism>
<dbReference type="VEuPathDB" id="VectorBase:ISCI014179"/>
<reference evidence="3" key="2">
    <citation type="submission" date="2020-05" db="UniProtKB">
        <authorList>
            <consortium name="EnsemblMetazoa"/>
        </authorList>
    </citation>
    <scope>IDENTIFICATION</scope>
    <source>
        <strain evidence="3">wikel</strain>
    </source>
</reference>
<dbReference type="PANTHER" id="PTHR45775:SF6">
    <property type="entry name" value="RAD, GEM_KIR FAMILY MEMBER 2, ISOFORM C"/>
    <property type="match status" value="1"/>
</dbReference>
<dbReference type="InterPro" id="IPR027417">
    <property type="entry name" value="P-loop_NTPase"/>
</dbReference>
<dbReference type="EMBL" id="DS943908">
    <property type="protein sequence ID" value="EEC18537.1"/>
    <property type="molecule type" value="Genomic_DNA"/>
</dbReference>
<evidence type="ECO:0000313" key="4">
    <source>
        <dbReference type="Proteomes" id="UP000001555"/>
    </source>
</evidence>
<dbReference type="EnsemblMetazoa" id="ISCW014179-RA">
    <property type="protein sequence ID" value="ISCW014179-PA"/>
    <property type="gene ID" value="ISCW014179"/>
</dbReference>
<proteinExistence type="predicted"/>
<reference evidence="2 4" key="1">
    <citation type="submission" date="2008-03" db="EMBL/GenBank/DDBJ databases">
        <title>Annotation of Ixodes scapularis.</title>
        <authorList>
            <consortium name="Ixodes scapularis Genome Project Consortium"/>
            <person name="Caler E."/>
            <person name="Hannick L.I."/>
            <person name="Bidwell S."/>
            <person name="Joardar V."/>
            <person name="Thiagarajan M."/>
            <person name="Amedeo P."/>
            <person name="Galinsky K.J."/>
            <person name="Schobel S."/>
            <person name="Inman J."/>
            <person name="Hostetler J."/>
            <person name="Miller J."/>
            <person name="Hammond M."/>
            <person name="Megy K."/>
            <person name="Lawson D."/>
            <person name="Kodira C."/>
            <person name="Sutton G."/>
            <person name="Meyer J."/>
            <person name="Hill C.A."/>
            <person name="Birren B."/>
            <person name="Nene V."/>
            <person name="Collins F."/>
            <person name="Alarcon-Chaidez F."/>
            <person name="Wikel S."/>
            <person name="Strausberg R."/>
        </authorList>
    </citation>
    <scope>NUCLEOTIDE SEQUENCE [LARGE SCALE GENOMIC DNA]</scope>
    <source>
        <strain evidence="4">Wikel</strain>
        <strain evidence="2">Wikel colony</strain>
    </source>
</reference>
<dbReference type="AlphaFoldDB" id="B7QI65"/>
<dbReference type="PaxDb" id="6945-B7QI65"/>
<gene>
    <name evidence="2" type="ORF">IscW_ISCW014179</name>
</gene>